<dbReference type="GO" id="GO:0097588">
    <property type="term" value="P:archaeal or bacterial-type flagellum-dependent cell motility"/>
    <property type="evidence" value="ECO:0007669"/>
    <property type="project" value="UniProtKB-KW"/>
</dbReference>
<dbReference type="EC" id="3.1.3.-" evidence="10"/>
<evidence type="ECO:0000256" key="2">
    <source>
        <dbReference type="ARBA" id="ARBA00005908"/>
    </source>
</evidence>
<evidence type="ECO:0000256" key="6">
    <source>
        <dbReference type="ARBA" id="ARBA00022779"/>
    </source>
</evidence>
<comment type="function">
    <text evidence="10">Plays an important role in bacterial chemotaxis signal transduction pathway by accelerating the dephosphorylation of phosphorylated CheY (CheY-P).</text>
</comment>
<dbReference type="GO" id="GO:0005737">
    <property type="term" value="C:cytoplasm"/>
    <property type="evidence" value="ECO:0007669"/>
    <property type="project" value="UniProtKB-SubCell"/>
</dbReference>
<comment type="subcellular location">
    <subcellularLocation>
        <location evidence="1 10">Cytoplasm</location>
    </subcellularLocation>
</comment>
<keyword evidence="7 10" id="KW-0378">Hydrolase</keyword>
<evidence type="ECO:0000256" key="10">
    <source>
        <dbReference type="PIRNR" id="PIRNR002884"/>
    </source>
</evidence>
<dbReference type="GO" id="GO:0050920">
    <property type="term" value="P:regulation of chemotaxis"/>
    <property type="evidence" value="ECO:0007669"/>
    <property type="project" value="InterPro"/>
</dbReference>
<evidence type="ECO:0000313" key="12">
    <source>
        <dbReference type="EMBL" id="MQQ99473.1"/>
    </source>
</evidence>
<evidence type="ECO:0000256" key="1">
    <source>
        <dbReference type="ARBA" id="ARBA00004496"/>
    </source>
</evidence>
<dbReference type="InterPro" id="IPR050992">
    <property type="entry name" value="CheZ_family_phosphatases"/>
</dbReference>
<evidence type="ECO:0000256" key="9">
    <source>
        <dbReference type="ARBA" id="ARBA00029599"/>
    </source>
</evidence>
<dbReference type="InterPro" id="IPR007439">
    <property type="entry name" value="Chemotax_Pase_CheZ"/>
</dbReference>
<reference evidence="12 13" key="1">
    <citation type="submission" date="2019-10" db="EMBL/GenBank/DDBJ databases">
        <title>Glaciimonas soli sp. nov., a psychrophilic bacterium isolated from the forest soil of a high elevation mountain in Taiwan.</title>
        <authorList>
            <person name="Wang L.-T."/>
            <person name="Shieh W.Y."/>
        </authorList>
    </citation>
    <scope>NUCLEOTIDE SEQUENCE [LARGE SCALE GENOMIC DNA]</scope>
    <source>
        <strain evidence="12 13">GS1</strain>
    </source>
</reference>
<feature type="site" description="Enhances dephosphorylation of CheY-P" evidence="11">
    <location>
        <position position="153"/>
    </location>
</feature>
<keyword evidence="13" id="KW-1185">Reference proteome</keyword>
<evidence type="ECO:0000256" key="5">
    <source>
        <dbReference type="ARBA" id="ARBA00022500"/>
    </source>
</evidence>
<dbReference type="EMBL" id="WINI01000001">
    <property type="protein sequence ID" value="MQQ99473.1"/>
    <property type="molecule type" value="Genomic_DNA"/>
</dbReference>
<evidence type="ECO:0000256" key="8">
    <source>
        <dbReference type="ARBA" id="ARBA00022912"/>
    </source>
</evidence>
<evidence type="ECO:0000256" key="11">
    <source>
        <dbReference type="PIRSR" id="PIRSR002884-1"/>
    </source>
</evidence>
<evidence type="ECO:0000256" key="7">
    <source>
        <dbReference type="ARBA" id="ARBA00022801"/>
    </source>
</evidence>
<dbReference type="Gene3D" id="1.10.287.500">
    <property type="entry name" value="Helix hairpin bin"/>
    <property type="match status" value="1"/>
</dbReference>
<dbReference type="RefSeq" id="WP_153233047.1">
    <property type="nucleotide sequence ID" value="NZ_WINI01000001.1"/>
</dbReference>
<dbReference type="SUPFAM" id="SSF75708">
    <property type="entry name" value="Chemotaxis phosphatase CheZ"/>
    <property type="match status" value="1"/>
</dbReference>
<comment type="caution">
    <text evidence="12">The sequence shown here is derived from an EMBL/GenBank/DDBJ whole genome shotgun (WGS) entry which is preliminary data.</text>
</comment>
<proteinExistence type="inferred from homology"/>
<dbReference type="Proteomes" id="UP000451565">
    <property type="component" value="Unassembled WGS sequence"/>
</dbReference>
<protein>
    <recommendedName>
        <fullName evidence="3 10">Protein phosphatase CheZ</fullName>
        <ecNumber evidence="10">3.1.3.-</ecNumber>
    </recommendedName>
    <alternativeName>
        <fullName evidence="9 10">Chemotaxis protein CheZ</fullName>
    </alternativeName>
</protein>
<evidence type="ECO:0000313" key="13">
    <source>
        <dbReference type="Proteomes" id="UP000451565"/>
    </source>
</evidence>
<comment type="similarity">
    <text evidence="2 10">Belongs to the CheZ family.</text>
</comment>
<gene>
    <name evidence="12" type="primary">cheZ</name>
    <name evidence="12" type="ORF">GEV47_02080</name>
</gene>
<name>A0A843YNW9_9BURK</name>
<dbReference type="PANTHER" id="PTHR43693">
    <property type="entry name" value="PROTEIN PHOSPHATASE CHEZ"/>
    <property type="match status" value="1"/>
</dbReference>
<dbReference type="OrthoDB" id="9773007at2"/>
<keyword evidence="5 10" id="KW-0145">Chemotaxis</keyword>
<dbReference type="GO" id="GO:0006935">
    <property type="term" value="P:chemotaxis"/>
    <property type="evidence" value="ECO:0007669"/>
    <property type="project" value="UniProtKB-KW"/>
</dbReference>
<evidence type="ECO:0000256" key="3">
    <source>
        <dbReference type="ARBA" id="ARBA00018484"/>
    </source>
</evidence>
<evidence type="ECO:0000256" key="4">
    <source>
        <dbReference type="ARBA" id="ARBA00022490"/>
    </source>
</evidence>
<dbReference type="Pfam" id="PF04344">
    <property type="entry name" value="CheZ"/>
    <property type="match status" value="1"/>
</dbReference>
<accession>A0A843YNW9</accession>
<dbReference type="NCBIfam" id="NF008368">
    <property type="entry name" value="PRK11166.1"/>
    <property type="match status" value="1"/>
</dbReference>
<dbReference type="GO" id="GO:0004721">
    <property type="term" value="F:phosphoprotein phosphatase activity"/>
    <property type="evidence" value="ECO:0007669"/>
    <property type="project" value="UniProtKB-KW"/>
</dbReference>
<keyword evidence="6 10" id="KW-0283">Flagellar rotation</keyword>
<dbReference type="AlphaFoldDB" id="A0A843YNW9"/>
<dbReference type="PIRSF" id="PIRSF002884">
    <property type="entry name" value="CheZ"/>
    <property type="match status" value="1"/>
</dbReference>
<organism evidence="12 13">
    <name type="scientific">Glaciimonas soli</name>
    <dbReference type="NCBI Taxonomy" id="2590999"/>
    <lineage>
        <taxon>Bacteria</taxon>
        <taxon>Pseudomonadati</taxon>
        <taxon>Pseudomonadota</taxon>
        <taxon>Betaproteobacteria</taxon>
        <taxon>Burkholderiales</taxon>
        <taxon>Oxalobacteraceae</taxon>
        <taxon>Glaciimonas</taxon>
    </lineage>
</organism>
<keyword evidence="4 10" id="KW-0963">Cytoplasm</keyword>
<sequence length="233" mass="25732">MAQAATSDVSLLTQDSGDNVEKLISRIGQLTRTLHESMRELGLHKEVLKAAEAIPDTRDRLSYVATMTERAAERALNAVDVAQPIQESIAKQAKNLEQRWNAWFAEPVELNDARSLVMDTRSYLQDVPIQASAINAQLVEIMMAQDFQDLTGQVIKKMMEVVQQMEKQLLQVLIDNTPTDKLTDVGQLSGEVSDAADSHSVDLLHGPNYKQVLDSNSLSDQGQVDDLLASLGF</sequence>
<keyword evidence="8 10" id="KW-0904">Protein phosphatase</keyword>
<dbReference type="GO" id="GO:0009288">
    <property type="term" value="C:bacterial-type flagellum"/>
    <property type="evidence" value="ECO:0007669"/>
    <property type="project" value="InterPro"/>
</dbReference>
<comment type="subunit">
    <text evidence="10">Homodimer.</text>
</comment>
<dbReference type="PANTHER" id="PTHR43693:SF1">
    <property type="entry name" value="PROTEIN PHOSPHATASE CHEZ"/>
    <property type="match status" value="1"/>
</dbReference>